<dbReference type="Proteomes" id="UP000187203">
    <property type="component" value="Unassembled WGS sequence"/>
</dbReference>
<name>A0A1R3KIW1_9ROSI</name>
<organism evidence="1 2">
    <name type="scientific">Corchorus olitorius</name>
    <dbReference type="NCBI Taxonomy" id="93759"/>
    <lineage>
        <taxon>Eukaryota</taxon>
        <taxon>Viridiplantae</taxon>
        <taxon>Streptophyta</taxon>
        <taxon>Embryophyta</taxon>
        <taxon>Tracheophyta</taxon>
        <taxon>Spermatophyta</taxon>
        <taxon>Magnoliopsida</taxon>
        <taxon>eudicotyledons</taxon>
        <taxon>Gunneridae</taxon>
        <taxon>Pentapetalae</taxon>
        <taxon>rosids</taxon>
        <taxon>malvids</taxon>
        <taxon>Malvales</taxon>
        <taxon>Malvaceae</taxon>
        <taxon>Grewioideae</taxon>
        <taxon>Apeibeae</taxon>
        <taxon>Corchorus</taxon>
    </lineage>
</organism>
<evidence type="ECO:0000313" key="2">
    <source>
        <dbReference type="Proteomes" id="UP000187203"/>
    </source>
</evidence>
<comment type="caution">
    <text evidence="1">The sequence shown here is derived from an EMBL/GenBank/DDBJ whole genome shotgun (WGS) entry which is preliminary data.</text>
</comment>
<reference evidence="2" key="1">
    <citation type="submission" date="2013-09" db="EMBL/GenBank/DDBJ databases">
        <title>Corchorus olitorius genome sequencing.</title>
        <authorList>
            <person name="Alam M."/>
            <person name="Haque M.S."/>
            <person name="Islam M.S."/>
            <person name="Emdad E.M."/>
            <person name="Islam M.M."/>
            <person name="Ahmed B."/>
            <person name="Halim A."/>
            <person name="Hossen Q.M.M."/>
            <person name="Hossain M.Z."/>
            <person name="Ahmed R."/>
            <person name="Khan M.M."/>
            <person name="Islam R."/>
            <person name="Rashid M.M."/>
            <person name="Khan S.A."/>
            <person name="Rahman M.S."/>
            <person name="Alam M."/>
            <person name="Yahiya A.S."/>
            <person name="Khan M.S."/>
            <person name="Azam M.S."/>
            <person name="Haque T."/>
            <person name="Lashkar M.Z.H."/>
            <person name="Akhand A.I."/>
            <person name="Morshed G."/>
            <person name="Roy S."/>
            <person name="Uddin K.S."/>
            <person name="Rabeya T."/>
            <person name="Hossain A.S."/>
            <person name="Chowdhury A."/>
            <person name="Snigdha A.R."/>
            <person name="Mortoza M.S."/>
            <person name="Matin S.A."/>
            <person name="Hoque S.M.E."/>
            <person name="Islam M.K."/>
            <person name="Roy D.K."/>
            <person name="Haider R."/>
            <person name="Moosa M.M."/>
            <person name="Elias S.M."/>
            <person name="Hasan A.M."/>
            <person name="Jahan S."/>
            <person name="Shafiuddin M."/>
            <person name="Mahmood N."/>
            <person name="Shommy N.S."/>
        </authorList>
    </citation>
    <scope>NUCLEOTIDE SEQUENCE [LARGE SCALE GENOMIC DNA]</scope>
    <source>
        <strain evidence="2">cv. O-4</strain>
    </source>
</reference>
<dbReference type="AlphaFoldDB" id="A0A1R3KIW1"/>
<evidence type="ECO:0000313" key="1">
    <source>
        <dbReference type="EMBL" id="OMP07021.1"/>
    </source>
</evidence>
<dbReference type="EMBL" id="AWUE01013448">
    <property type="protein sequence ID" value="OMP07021.1"/>
    <property type="molecule type" value="Genomic_DNA"/>
</dbReference>
<gene>
    <name evidence="1" type="ORF">COLO4_07698</name>
</gene>
<keyword evidence="2" id="KW-1185">Reference proteome</keyword>
<accession>A0A1R3KIW1</accession>
<dbReference type="OrthoDB" id="1694155at2759"/>
<proteinExistence type="predicted"/>
<protein>
    <submittedName>
        <fullName evidence="1">Sidestep protein</fullName>
    </submittedName>
</protein>
<sequence length="67" mass="7853">MVGKICWEESRALNPSMPWWYLPVSYSLNFTQAPLLDPTFMAGDREFGKLTEWDWHVPPNVPQQQNT</sequence>